<feature type="region of interest" description="Disordered" evidence="1">
    <location>
        <begin position="27"/>
        <end position="49"/>
    </location>
</feature>
<keyword evidence="3" id="KW-1185">Reference proteome</keyword>
<dbReference type="EMBL" id="FOHA01000003">
    <property type="protein sequence ID" value="SER67417.1"/>
    <property type="molecule type" value="Genomic_DNA"/>
</dbReference>
<evidence type="ECO:0000313" key="2">
    <source>
        <dbReference type="EMBL" id="SER67417.1"/>
    </source>
</evidence>
<organism evidence="2 3">
    <name type="scientific">Isobaculum melis</name>
    <dbReference type="NCBI Taxonomy" id="142588"/>
    <lineage>
        <taxon>Bacteria</taxon>
        <taxon>Bacillati</taxon>
        <taxon>Bacillota</taxon>
        <taxon>Bacilli</taxon>
        <taxon>Lactobacillales</taxon>
        <taxon>Carnobacteriaceae</taxon>
        <taxon>Isobaculum</taxon>
    </lineage>
</organism>
<reference evidence="2 3" key="1">
    <citation type="submission" date="2016-10" db="EMBL/GenBank/DDBJ databases">
        <authorList>
            <person name="de Groot N.N."/>
        </authorList>
    </citation>
    <scope>NUCLEOTIDE SEQUENCE [LARGE SCALE GENOMIC DNA]</scope>
    <source>
        <strain evidence="2 3">DSM 13760</strain>
    </source>
</reference>
<evidence type="ECO:0000256" key="1">
    <source>
        <dbReference type="SAM" id="MobiDB-lite"/>
    </source>
</evidence>
<gene>
    <name evidence="2" type="ORF">SAMN04488559_10341</name>
</gene>
<evidence type="ECO:0008006" key="4">
    <source>
        <dbReference type="Google" id="ProtNLM"/>
    </source>
</evidence>
<protein>
    <recommendedName>
        <fullName evidence="4">DUF3221 domain-containing protein</fullName>
    </recommendedName>
</protein>
<dbReference type="RefSeq" id="WP_092650447.1">
    <property type="nucleotide sequence ID" value="NZ_FOHA01000003.1"/>
</dbReference>
<name>A0A1H9R477_9LACT</name>
<proteinExistence type="predicted"/>
<dbReference type="AlphaFoldDB" id="A0A1H9R477"/>
<dbReference type="PROSITE" id="PS51257">
    <property type="entry name" value="PROKAR_LIPOPROTEIN"/>
    <property type="match status" value="1"/>
</dbReference>
<sequence>MKKVWMVIAILMTGIIAIGCSNKKEDKSKADSNLASSKASEHSEQEPATTKVNYTAIVKADRAVGESRLWVEELTPIDEGSEEQASMSGEVILLITDEEIISYEDPAAETIQAGQKIEVWLSKFPMATRSLPPQIAGKDVLAIRVLNAE</sequence>
<dbReference type="Proteomes" id="UP000198948">
    <property type="component" value="Unassembled WGS sequence"/>
</dbReference>
<accession>A0A1H9R477</accession>
<evidence type="ECO:0000313" key="3">
    <source>
        <dbReference type="Proteomes" id="UP000198948"/>
    </source>
</evidence>
<dbReference type="OrthoDB" id="2168472at2"/>